<dbReference type="Gramene" id="AET5Gv20554300.6">
    <property type="protein sequence ID" value="AET5Gv20554300.6"/>
    <property type="gene ID" value="AET5Gv20554300"/>
</dbReference>
<reference evidence="3" key="1">
    <citation type="journal article" date="2014" name="Science">
        <title>Ancient hybridizations among the ancestral genomes of bread wheat.</title>
        <authorList>
            <consortium name="International Wheat Genome Sequencing Consortium,"/>
            <person name="Marcussen T."/>
            <person name="Sandve S.R."/>
            <person name="Heier L."/>
            <person name="Spannagl M."/>
            <person name="Pfeifer M."/>
            <person name="Jakobsen K.S."/>
            <person name="Wulff B.B."/>
            <person name="Steuernagel B."/>
            <person name="Mayer K.F."/>
            <person name="Olsen O.A."/>
        </authorList>
    </citation>
    <scope>NUCLEOTIDE SEQUENCE [LARGE SCALE GENOMIC DNA]</scope>
    <source>
        <strain evidence="3">cv. AL8/78</strain>
    </source>
</reference>
<protein>
    <submittedName>
        <fullName evidence="2">Uncharacterized protein</fullName>
    </submittedName>
</protein>
<feature type="region of interest" description="Disordered" evidence="1">
    <location>
        <begin position="1"/>
        <end position="24"/>
    </location>
</feature>
<evidence type="ECO:0000256" key="1">
    <source>
        <dbReference type="SAM" id="MobiDB-lite"/>
    </source>
</evidence>
<proteinExistence type="predicted"/>
<organism evidence="2 3">
    <name type="scientific">Aegilops tauschii subsp. strangulata</name>
    <name type="common">Goatgrass</name>
    <dbReference type="NCBI Taxonomy" id="200361"/>
    <lineage>
        <taxon>Eukaryota</taxon>
        <taxon>Viridiplantae</taxon>
        <taxon>Streptophyta</taxon>
        <taxon>Embryophyta</taxon>
        <taxon>Tracheophyta</taxon>
        <taxon>Spermatophyta</taxon>
        <taxon>Magnoliopsida</taxon>
        <taxon>Liliopsida</taxon>
        <taxon>Poales</taxon>
        <taxon>Poaceae</taxon>
        <taxon>BOP clade</taxon>
        <taxon>Pooideae</taxon>
        <taxon>Triticodae</taxon>
        <taxon>Triticeae</taxon>
        <taxon>Triticinae</taxon>
        <taxon>Aegilops</taxon>
    </lineage>
</organism>
<accession>A0A453KXU0</accession>
<reference evidence="3" key="2">
    <citation type="journal article" date="2017" name="Nat. Plants">
        <title>The Aegilops tauschii genome reveals multiple impacts of transposons.</title>
        <authorList>
            <person name="Zhao G."/>
            <person name="Zou C."/>
            <person name="Li K."/>
            <person name="Wang K."/>
            <person name="Li T."/>
            <person name="Gao L."/>
            <person name="Zhang X."/>
            <person name="Wang H."/>
            <person name="Yang Z."/>
            <person name="Liu X."/>
            <person name="Jiang W."/>
            <person name="Mao L."/>
            <person name="Kong X."/>
            <person name="Jiao Y."/>
            <person name="Jia J."/>
        </authorList>
    </citation>
    <scope>NUCLEOTIDE SEQUENCE [LARGE SCALE GENOMIC DNA]</scope>
    <source>
        <strain evidence="3">cv. AL8/78</strain>
    </source>
</reference>
<name>A0A453KXU0_AEGTS</name>
<dbReference type="EnsemblPlants" id="AET5Gv20554300.6">
    <property type="protein sequence ID" value="AET5Gv20554300.6"/>
    <property type="gene ID" value="AET5Gv20554300"/>
</dbReference>
<evidence type="ECO:0000313" key="2">
    <source>
        <dbReference type="EnsemblPlants" id="AET5Gv20554300.6"/>
    </source>
</evidence>
<dbReference type="Proteomes" id="UP000015105">
    <property type="component" value="Chromosome 5D"/>
</dbReference>
<keyword evidence="3" id="KW-1185">Reference proteome</keyword>
<sequence length="89" mass="9669">VVEEERQAAAATRTRAHGAAEEERQVAAAIHARVHGATVGGSGPWGIRKVTARHLFTTTKAKAREKITGLLSSLIEYQEVRVVVTIYPH</sequence>
<evidence type="ECO:0000313" key="3">
    <source>
        <dbReference type="Proteomes" id="UP000015105"/>
    </source>
</evidence>
<reference evidence="2" key="3">
    <citation type="journal article" date="2017" name="Nature">
        <title>Genome sequence of the progenitor of the wheat D genome Aegilops tauschii.</title>
        <authorList>
            <person name="Luo M.C."/>
            <person name="Gu Y.Q."/>
            <person name="Puiu D."/>
            <person name="Wang H."/>
            <person name="Twardziok S.O."/>
            <person name="Deal K.R."/>
            <person name="Huo N."/>
            <person name="Zhu T."/>
            <person name="Wang L."/>
            <person name="Wang Y."/>
            <person name="McGuire P.E."/>
            <person name="Liu S."/>
            <person name="Long H."/>
            <person name="Ramasamy R.K."/>
            <person name="Rodriguez J.C."/>
            <person name="Van S.L."/>
            <person name="Yuan L."/>
            <person name="Wang Z."/>
            <person name="Xia Z."/>
            <person name="Xiao L."/>
            <person name="Anderson O.D."/>
            <person name="Ouyang S."/>
            <person name="Liang Y."/>
            <person name="Zimin A.V."/>
            <person name="Pertea G."/>
            <person name="Qi P."/>
            <person name="Bennetzen J.L."/>
            <person name="Dai X."/>
            <person name="Dawson M.W."/>
            <person name="Muller H.G."/>
            <person name="Kugler K."/>
            <person name="Rivarola-Duarte L."/>
            <person name="Spannagl M."/>
            <person name="Mayer K.F.X."/>
            <person name="Lu F.H."/>
            <person name="Bevan M.W."/>
            <person name="Leroy P."/>
            <person name="Li P."/>
            <person name="You F.M."/>
            <person name="Sun Q."/>
            <person name="Liu Z."/>
            <person name="Lyons E."/>
            <person name="Wicker T."/>
            <person name="Salzberg S.L."/>
            <person name="Devos K.M."/>
            <person name="Dvorak J."/>
        </authorList>
    </citation>
    <scope>NUCLEOTIDE SEQUENCE [LARGE SCALE GENOMIC DNA]</scope>
    <source>
        <strain evidence="2">cv. AL8/78</strain>
    </source>
</reference>
<reference evidence="2" key="5">
    <citation type="journal article" date="2021" name="G3 (Bethesda)">
        <title>Aegilops tauschii genome assembly Aet v5.0 features greater sequence contiguity and improved annotation.</title>
        <authorList>
            <person name="Wang L."/>
            <person name="Zhu T."/>
            <person name="Rodriguez J.C."/>
            <person name="Deal K.R."/>
            <person name="Dubcovsky J."/>
            <person name="McGuire P.E."/>
            <person name="Lux T."/>
            <person name="Spannagl M."/>
            <person name="Mayer K.F.X."/>
            <person name="Baldrich P."/>
            <person name="Meyers B.C."/>
            <person name="Huo N."/>
            <person name="Gu Y.Q."/>
            <person name="Zhou H."/>
            <person name="Devos K.M."/>
            <person name="Bennetzen J.L."/>
            <person name="Unver T."/>
            <person name="Budak H."/>
            <person name="Gulick P.J."/>
            <person name="Galiba G."/>
            <person name="Kalapos B."/>
            <person name="Nelson D.R."/>
            <person name="Li P."/>
            <person name="You F.M."/>
            <person name="Luo M.C."/>
            <person name="Dvorak J."/>
        </authorList>
    </citation>
    <scope>NUCLEOTIDE SEQUENCE [LARGE SCALE GENOMIC DNA]</scope>
    <source>
        <strain evidence="2">cv. AL8/78</strain>
    </source>
</reference>
<reference evidence="2" key="4">
    <citation type="submission" date="2019-03" db="UniProtKB">
        <authorList>
            <consortium name="EnsemblPlants"/>
        </authorList>
    </citation>
    <scope>IDENTIFICATION</scope>
</reference>
<dbReference type="AlphaFoldDB" id="A0A453KXU0"/>